<dbReference type="AlphaFoldDB" id="A0AAX3WRQ3"/>
<evidence type="ECO:0008006" key="3">
    <source>
        <dbReference type="Google" id="ProtNLM"/>
    </source>
</evidence>
<protein>
    <recommendedName>
        <fullName evidence="3">Sigma-70 family RNA polymerase sigma factor</fullName>
    </recommendedName>
</protein>
<dbReference type="EMBL" id="CP126101">
    <property type="protein sequence ID" value="WHY50525.1"/>
    <property type="molecule type" value="Genomic_DNA"/>
</dbReference>
<evidence type="ECO:0000313" key="2">
    <source>
        <dbReference type="Proteomes" id="UP001178322"/>
    </source>
</evidence>
<name>A0AAX3WRQ3_9BACI</name>
<dbReference type="SUPFAM" id="SSF88659">
    <property type="entry name" value="Sigma3 and sigma4 domains of RNA polymerase sigma factors"/>
    <property type="match status" value="1"/>
</dbReference>
<organism evidence="1 2">
    <name type="scientific">Lysinibacillus pakistanensis</name>
    <dbReference type="NCBI Taxonomy" id="759811"/>
    <lineage>
        <taxon>Bacteria</taxon>
        <taxon>Bacillati</taxon>
        <taxon>Bacillota</taxon>
        <taxon>Bacilli</taxon>
        <taxon>Bacillales</taxon>
        <taxon>Bacillaceae</taxon>
        <taxon>Lysinibacillus</taxon>
    </lineage>
</organism>
<sequence>MSFWLKDYSILLNKLTYLQFKLTDKKLSSTERTATEGELRYCLDRKEQFEKLVSKFDSIEQKILYEKYVNSKTLVQIAHELGYSEHYIHNKYSQIKRLIKFSES</sequence>
<accession>A0AAX3WRQ3</accession>
<proteinExistence type="predicted"/>
<dbReference type="Proteomes" id="UP001178322">
    <property type="component" value="Chromosome"/>
</dbReference>
<evidence type="ECO:0000313" key="1">
    <source>
        <dbReference type="EMBL" id="WHY50525.1"/>
    </source>
</evidence>
<dbReference type="RefSeq" id="WP_283869186.1">
    <property type="nucleotide sequence ID" value="NZ_CP126101.1"/>
</dbReference>
<reference evidence="1" key="1">
    <citation type="submission" date="2023-05" db="EMBL/GenBank/DDBJ databases">
        <title>Comparative genomics of Bacillaceae isolates and their secondary metabolite potential.</title>
        <authorList>
            <person name="Song L."/>
            <person name="Nielsen L.J."/>
            <person name="Mohite O."/>
            <person name="Xu X."/>
            <person name="Weber T."/>
            <person name="Kovacs A.T."/>
        </authorList>
    </citation>
    <scope>NUCLEOTIDE SEQUENCE</scope>
    <source>
        <strain evidence="1">LY1</strain>
    </source>
</reference>
<dbReference type="InterPro" id="IPR013324">
    <property type="entry name" value="RNA_pol_sigma_r3/r4-like"/>
</dbReference>
<gene>
    <name evidence="1" type="ORF">QNH24_19670</name>
</gene>